<dbReference type="InterPro" id="IPR011583">
    <property type="entry name" value="Chitinase_II/V-like_cat"/>
</dbReference>
<dbReference type="GO" id="GO:0005975">
    <property type="term" value="P:carbohydrate metabolic process"/>
    <property type="evidence" value="ECO:0007669"/>
    <property type="project" value="InterPro"/>
</dbReference>
<dbReference type="PROSITE" id="PS51910">
    <property type="entry name" value="GH18_2"/>
    <property type="match status" value="1"/>
</dbReference>
<gene>
    <name evidence="2" type="ORF">ONB1V03_LOCUS18071</name>
</gene>
<evidence type="ECO:0000259" key="1">
    <source>
        <dbReference type="PROSITE" id="PS51910"/>
    </source>
</evidence>
<dbReference type="Proteomes" id="UP000728032">
    <property type="component" value="Unassembled WGS sequence"/>
</dbReference>
<dbReference type="Pfam" id="PF00704">
    <property type="entry name" value="Glyco_hydro_18"/>
    <property type="match status" value="1"/>
</dbReference>
<dbReference type="InterPro" id="IPR001223">
    <property type="entry name" value="Glyco_hydro18_cat"/>
</dbReference>
<keyword evidence="3" id="KW-1185">Reference proteome</keyword>
<dbReference type="InterPro" id="IPR050314">
    <property type="entry name" value="Glycosyl_Hydrlase_18"/>
</dbReference>
<dbReference type="SMART" id="SM00636">
    <property type="entry name" value="Glyco_18"/>
    <property type="match status" value="1"/>
</dbReference>
<dbReference type="SUPFAM" id="SSF51445">
    <property type="entry name" value="(Trans)glycosidases"/>
    <property type="match status" value="1"/>
</dbReference>
<dbReference type="OrthoDB" id="6410677at2759"/>
<reference evidence="2" key="1">
    <citation type="submission" date="2020-11" db="EMBL/GenBank/DDBJ databases">
        <authorList>
            <person name="Tran Van P."/>
        </authorList>
    </citation>
    <scope>NUCLEOTIDE SEQUENCE</scope>
</reference>
<feature type="domain" description="GH18" evidence="1">
    <location>
        <begin position="1"/>
        <end position="179"/>
    </location>
</feature>
<evidence type="ECO:0000313" key="3">
    <source>
        <dbReference type="Proteomes" id="UP000728032"/>
    </source>
</evidence>
<dbReference type="PANTHER" id="PTHR11177:SF360">
    <property type="entry name" value="CHITINASE 4-RELATED"/>
    <property type="match status" value="1"/>
</dbReference>
<dbReference type="GO" id="GO:0004568">
    <property type="term" value="F:chitinase activity"/>
    <property type="evidence" value="ECO:0007669"/>
    <property type="project" value="TreeGrafter"/>
</dbReference>
<dbReference type="Gene3D" id="3.20.20.80">
    <property type="entry name" value="Glycosidases"/>
    <property type="match status" value="1"/>
</dbReference>
<dbReference type="GO" id="GO:0005576">
    <property type="term" value="C:extracellular region"/>
    <property type="evidence" value="ECO:0007669"/>
    <property type="project" value="TreeGrafter"/>
</dbReference>
<accession>A0A7R9MJQ1</accession>
<dbReference type="EMBL" id="CAJPVJ010023935">
    <property type="protein sequence ID" value="CAG2178646.1"/>
    <property type="molecule type" value="Genomic_DNA"/>
</dbReference>
<sequence>MGIKMFEQFNNLRTNNAKLKTLVAIGGNDDGSDKYSQMANNPVGRQFFVNSTIEEYPAMSARDSERRKVGKSADKQAFIDLLRELRTAFQPHEYLLTAGVSVDVSIVDRAYNVPEMNKYLDFINVMAFDMHGSWEHKTGHVAPLYAGDNDNETQTVQYVIDYWLRLGAQPDKLTKDFDI</sequence>
<dbReference type="GO" id="GO:0008061">
    <property type="term" value="F:chitin binding"/>
    <property type="evidence" value="ECO:0007669"/>
    <property type="project" value="InterPro"/>
</dbReference>
<dbReference type="GO" id="GO:0006032">
    <property type="term" value="P:chitin catabolic process"/>
    <property type="evidence" value="ECO:0007669"/>
    <property type="project" value="TreeGrafter"/>
</dbReference>
<dbReference type="InterPro" id="IPR017853">
    <property type="entry name" value="GH"/>
</dbReference>
<dbReference type="PANTHER" id="PTHR11177">
    <property type="entry name" value="CHITINASE"/>
    <property type="match status" value="1"/>
</dbReference>
<organism evidence="2">
    <name type="scientific">Oppiella nova</name>
    <dbReference type="NCBI Taxonomy" id="334625"/>
    <lineage>
        <taxon>Eukaryota</taxon>
        <taxon>Metazoa</taxon>
        <taxon>Ecdysozoa</taxon>
        <taxon>Arthropoda</taxon>
        <taxon>Chelicerata</taxon>
        <taxon>Arachnida</taxon>
        <taxon>Acari</taxon>
        <taxon>Acariformes</taxon>
        <taxon>Sarcoptiformes</taxon>
        <taxon>Oribatida</taxon>
        <taxon>Brachypylina</taxon>
        <taxon>Oppioidea</taxon>
        <taxon>Oppiidae</taxon>
        <taxon>Oppiella</taxon>
    </lineage>
</organism>
<protein>
    <recommendedName>
        <fullName evidence="1">GH18 domain-containing protein</fullName>
    </recommendedName>
</protein>
<dbReference type="AlphaFoldDB" id="A0A7R9MJQ1"/>
<evidence type="ECO:0000313" key="2">
    <source>
        <dbReference type="EMBL" id="CAD7661510.1"/>
    </source>
</evidence>
<proteinExistence type="predicted"/>
<dbReference type="EMBL" id="OC938760">
    <property type="protein sequence ID" value="CAD7661510.1"/>
    <property type="molecule type" value="Genomic_DNA"/>
</dbReference>
<name>A0A7R9MJQ1_9ACAR</name>